<comment type="caution">
    <text evidence="1">The sequence shown here is derived from an EMBL/GenBank/DDBJ whole genome shotgun (WGS) entry which is preliminary data.</text>
</comment>
<reference evidence="1 2" key="1">
    <citation type="journal article" date="2014" name="Am. J. Bot.">
        <title>Genome assembly and annotation for red clover (Trifolium pratense; Fabaceae).</title>
        <authorList>
            <person name="Istvanek J."/>
            <person name="Jaros M."/>
            <person name="Krenek A."/>
            <person name="Repkova J."/>
        </authorList>
    </citation>
    <scope>NUCLEOTIDE SEQUENCE [LARGE SCALE GENOMIC DNA]</scope>
    <source>
        <strain evidence="2">cv. Tatra</strain>
        <tissue evidence="1">Young leaves</tissue>
    </source>
</reference>
<protein>
    <submittedName>
        <fullName evidence="1">Uncharacterized protein</fullName>
    </submittedName>
</protein>
<gene>
    <name evidence="1" type="ORF">L195_g037916</name>
</gene>
<name>A0A2K3LTM3_TRIPR</name>
<evidence type="ECO:0000313" key="1">
    <source>
        <dbReference type="EMBL" id="PNX81891.1"/>
    </source>
</evidence>
<reference evidence="1 2" key="2">
    <citation type="journal article" date="2017" name="Front. Plant Sci.">
        <title>Gene Classification and Mining of Molecular Markers Useful in Red Clover (Trifolium pratense) Breeding.</title>
        <authorList>
            <person name="Istvanek J."/>
            <person name="Dluhosova J."/>
            <person name="Dluhos P."/>
            <person name="Patkova L."/>
            <person name="Nedelnik J."/>
            <person name="Repkova J."/>
        </authorList>
    </citation>
    <scope>NUCLEOTIDE SEQUENCE [LARGE SCALE GENOMIC DNA]</scope>
    <source>
        <strain evidence="2">cv. Tatra</strain>
        <tissue evidence="1">Young leaves</tissue>
    </source>
</reference>
<sequence>MNQSGNSANFARCAGKWRMVHRKVEVLGSLLSLAHDALAHEAQFEPTRSCHVRRCMMRGKVAHGAHILGTSTINQLLMHWEKGYAFSWKI</sequence>
<proteinExistence type="predicted"/>
<organism evidence="1 2">
    <name type="scientific">Trifolium pratense</name>
    <name type="common">Red clover</name>
    <dbReference type="NCBI Taxonomy" id="57577"/>
    <lineage>
        <taxon>Eukaryota</taxon>
        <taxon>Viridiplantae</taxon>
        <taxon>Streptophyta</taxon>
        <taxon>Embryophyta</taxon>
        <taxon>Tracheophyta</taxon>
        <taxon>Spermatophyta</taxon>
        <taxon>Magnoliopsida</taxon>
        <taxon>eudicotyledons</taxon>
        <taxon>Gunneridae</taxon>
        <taxon>Pentapetalae</taxon>
        <taxon>rosids</taxon>
        <taxon>fabids</taxon>
        <taxon>Fabales</taxon>
        <taxon>Fabaceae</taxon>
        <taxon>Papilionoideae</taxon>
        <taxon>50 kb inversion clade</taxon>
        <taxon>NPAAA clade</taxon>
        <taxon>Hologalegina</taxon>
        <taxon>IRL clade</taxon>
        <taxon>Trifolieae</taxon>
        <taxon>Trifolium</taxon>
    </lineage>
</organism>
<accession>A0A2K3LTM3</accession>
<dbReference type="EMBL" id="ASHM01040822">
    <property type="protein sequence ID" value="PNX81891.1"/>
    <property type="molecule type" value="Genomic_DNA"/>
</dbReference>
<evidence type="ECO:0000313" key="2">
    <source>
        <dbReference type="Proteomes" id="UP000236291"/>
    </source>
</evidence>
<dbReference type="Proteomes" id="UP000236291">
    <property type="component" value="Unassembled WGS sequence"/>
</dbReference>
<dbReference type="AlphaFoldDB" id="A0A2K3LTM3"/>